<dbReference type="Proteomes" id="UP001593833">
    <property type="component" value="Unassembled WGS sequence"/>
</dbReference>
<evidence type="ECO:0000313" key="3">
    <source>
        <dbReference type="Proteomes" id="UP001593833"/>
    </source>
</evidence>
<keyword evidence="3" id="KW-1185">Reference proteome</keyword>
<feature type="transmembrane region" description="Helical" evidence="1">
    <location>
        <begin position="156"/>
        <end position="177"/>
    </location>
</feature>
<protein>
    <submittedName>
        <fullName evidence="2">Uncharacterized protein</fullName>
    </submittedName>
</protein>
<feature type="transmembrane region" description="Helical" evidence="1">
    <location>
        <begin position="304"/>
        <end position="324"/>
    </location>
</feature>
<proteinExistence type="predicted"/>
<keyword evidence="1" id="KW-0812">Transmembrane</keyword>
<feature type="transmembrane region" description="Helical" evidence="1">
    <location>
        <begin position="273"/>
        <end position="292"/>
    </location>
</feature>
<comment type="caution">
    <text evidence="2">The sequence shown here is derived from an EMBL/GenBank/DDBJ whole genome shotgun (WGS) entry which is preliminary data.</text>
</comment>
<evidence type="ECO:0000313" key="2">
    <source>
        <dbReference type="EMBL" id="MFC1573172.1"/>
    </source>
</evidence>
<dbReference type="EMBL" id="JBHPKH010000089">
    <property type="protein sequence ID" value="MFC1573172.1"/>
    <property type="molecule type" value="Genomic_DNA"/>
</dbReference>
<name>A0ABV6YLF6_UNCEI</name>
<gene>
    <name evidence="2" type="ORF">ACFL6M_06190</name>
</gene>
<sequence>MIYYLSAPDSQVTPFLTWLTEDLPCLMPRDIRPSSLAQRLSAQAIEPRFRVEIGFRGSRWRHFATTWLPEMEFGAWELFNPSETSTLSTLFSGDKYMLLRHILEEERLKLDEDQTALVHRVLKTNTRGLRLKLQDCTGDFPETMWWVFPEYRPPKIVIALTVALFSMIAASWLFWVLELITVYQLKEFLFGLGPTIVQRQVSLQSCPHPPIGKLIKLKRAQLRFTDSGRALFSSRYKPSSDSKPNTRGTALKGVILWRDSYADIRIRAPMGGFAFLGMFFVGWVFMAGNVIASKTYALRGEEVVWLYPITLLVGLFCIGLLFLIPRLSRKPARTIVEEVVAHLKDCDRPE</sequence>
<reference evidence="2 3" key="1">
    <citation type="submission" date="2024-09" db="EMBL/GenBank/DDBJ databases">
        <authorList>
            <person name="D'Angelo T."/>
        </authorList>
    </citation>
    <scope>NUCLEOTIDE SEQUENCE [LARGE SCALE GENOMIC DNA]</scope>
    <source>
        <strain evidence="2">SAG AM-320-E07</strain>
    </source>
</reference>
<keyword evidence="1" id="KW-0472">Membrane</keyword>
<organism evidence="2 3">
    <name type="scientific">Eiseniibacteriota bacterium</name>
    <dbReference type="NCBI Taxonomy" id="2212470"/>
    <lineage>
        <taxon>Bacteria</taxon>
        <taxon>Candidatus Eiseniibacteriota</taxon>
    </lineage>
</organism>
<accession>A0ABV6YLF6</accession>
<keyword evidence="1" id="KW-1133">Transmembrane helix</keyword>
<evidence type="ECO:0000256" key="1">
    <source>
        <dbReference type="SAM" id="Phobius"/>
    </source>
</evidence>